<accession>A0A0F9GV80</accession>
<protein>
    <submittedName>
        <fullName evidence="1">Uncharacterized protein</fullName>
    </submittedName>
</protein>
<comment type="caution">
    <text evidence="1">The sequence shown here is derived from an EMBL/GenBank/DDBJ whole genome shotgun (WGS) entry which is preliminary data.</text>
</comment>
<proteinExistence type="predicted"/>
<dbReference type="EMBL" id="LAZR01016866">
    <property type="protein sequence ID" value="KKM02679.1"/>
    <property type="molecule type" value="Genomic_DNA"/>
</dbReference>
<dbReference type="AlphaFoldDB" id="A0A0F9GV80"/>
<gene>
    <name evidence="1" type="ORF">LCGC14_1782040</name>
</gene>
<organism evidence="1">
    <name type="scientific">marine sediment metagenome</name>
    <dbReference type="NCBI Taxonomy" id="412755"/>
    <lineage>
        <taxon>unclassified sequences</taxon>
        <taxon>metagenomes</taxon>
        <taxon>ecological metagenomes</taxon>
    </lineage>
</organism>
<sequence>MKDNTPHKIRELWKNVNRNEINVNDLKKRGIKFSSILYSKTIYTYETAWASWLDLATYPILTIEELKDFPDNFIPFIESNLITKTIEDSKDVPNEEYIEDFTDRILSLHYGVHYTYTIKAEEITDSESAQDYKDRNGEYPIKYYLISYISLWFHNSQAGDNRINYPLDYKQLITINNPKIDEIRTNKS</sequence>
<evidence type="ECO:0000313" key="1">
    <source>
        <dbReference type="EMBL" id="KKM02679.1"/>
    </source>
</evidence>
<reference evidence="1" key="1">
    <citation type="journal article" date="2015" name="Nature">
        <title>Complex archaea that bridge the gap between prokaryotes and eukaryotes.</title>
        <authorList>
            <person name="Spang A."/>
            <person name="Saw J.H."/>
            <person name="Jorgensen S.L."/>
            <person name="Zaremba-Niedzwiedzka K."/>
            <person name="Martijn J."/>
            <person name="Lind A.E."/>
            <person name="van Eijk R."/>
            <person name="Schleper C."/>
            <person name="Guy L."/>
            <person name="Ettema T.J."/>
        </authorList>
    </citation>
    <scope>NUCLEOTIDE SEQUENCE</scope>
</reference>
<name>A0A0F9GV80_9ZZZZ</name>